<evidence type="ECO:0000313" key="4">
    <source>
        <dbReference type="Proteomes" id="UP000183988"/>
    </source>
</evidence>
<dbReference type="RefSeq" id="WP_084063252.1">
    <property type="nucleotide sequence ID" value="NZ_FQVW01000011.1"/>
</dbReference>
<feature type="domain" description="LysM" evidence="2">
    <location>
        <begin position="26"/>
        <end position="69"/>
    </location>
</feature>
<gene>
    <name evidence="3" type="ORF">SAMN05216225_101159</name>
</gene>
<evidence type="ECO:0000259" key="2">
    <source>
        <dbReference type="PROSITE" id="PS51782"/>
    </source>
</evidence>
<feature type="domain" description="LysM" evidence="2">
    <location>
        <begin position="71"/>
        <end position="114"/>
    </location>
</feature>
<evidence type="ECO:0000313" key="3">
    <source>
        <dbReference type="EMBL" id="SHF98513.1"/>
    </source>
</evidence>
<keyword evidence="4" id="KW-1185">Reference proteome</keyword>
<dbReference type="Gene3D" id="3.10.350.10">
    <property type="entry name" value="LysM domain"/>
    <property type="match status" value="2"/>
</dbReference>
<dbReference type="EMBL" id="FQVW01000011">
    <property type="protein sequence ID" value="SHF98513.1"/>
    <property type="molecule type" value="Genomic_DNA"/>
</dbReference>
<accession>A0A1M5G462</accession>
<dbReference type="InterPro" id="IPR018392">
    <property type="entry name" value="LysM"/>
</dbReference>
<dbReference type="InterPro" id="IPR036505">
    <property type="entry name" value="Amidase/PGRP_sf"/>
</dbReference>
<dbReference type="AlphaFoldDB" id="A0A1M5G462"/>
<name>A0A1M5G462_9BACI</name>
<protein>
    <submittedName>
        <fullName evidence="3">LysM domain-containing protein</fullName>
    </submittedName>
</protein>
<dbReference type="GO" id="GO:0009253">
    <property type="term" value="P:peptidoglycan catabolic process"/>
    <property type="evidence" value="ECO:0007669"/>
    <property type="project" value="InterPro"/>
</dbReference>
<sequence length="325" mass="36699">MKTLKTAILLGFFLLSHTLSVSAADNIYEVSSTDTLPSIAEEFNISVEELLHINGLQSEELVVGQKIKIPILYEVQAGDSIQEIAQAYHSTVEKIKTTNGLSSESVIPGQLLHVVPKKLPRDGQHIVMSKEEFKDWLFHQEFKREIKLIQHHHTWAPSYKHFNGSNHFQILKGMERHHKKEMGWSNIAQNITTFPDGKIAVSRPFDVAPEGTIGPLANANGLTIENLGNFDVGHDTMTKEQKETIIYITALLSVKFGLTPSIDTITYHHWWRYKTGERLLDEGKSYEVKSCPGTGFFGGNSTVDAKQNLYPLVKQKMDEILQKYQ</sequence>
<dbReference type="GO" id="GO:0008932">
    <property type="term" value="F:lytic endotransglycosylase activity"/>
    <property type="evidence" value="ECO:0007669"/>
    <property type="project" value="TreeGrafter"/>
</dbReference>
<proteinExistence type="predicted"/>
<dbReference type="PANTHER" id="PTHR33734">
    <property type="entry name" value="LYSM DOMAIN-CONTAINING GPI-ANCHORED PROTEIN 2"/>
    <property type="match status" value="1"/>
</dbReference>
<dbReference type="CDD" id="cd00118">
    <property type="entry name" value="LysM"/>
    <property type="match status" value="2"/>
</dbReference>
<dbReference type="GO" id="GO:0008745">
    <property type="term" value="F:N-acetylmuramoyl-L-alanine amidase activity"/>
    <property type="evidence" value="ECO:0007669"/>
    <property type="project" value="InterPro"/>
</dbReference>
<feature type="chain" id="PRO_5013290946" evidence="1">
    <location>
        <begin position="24"/>
        <end position="325"/>
    </location>
</feature>
<dbReference type="SUPFAM" id="SSF54106">
    <property type="entry name" value="LysM domain"/>
    <property type="match status" value="2"/>
</dbReference>
<evidence type="ECO:0000256" key="1">
    <source>
        <dbReference type="SAM" id="SignalP"/>
    </source>
</evidence>
<dbReference type="SUPFAM" id="SSF55846">
    <property type="entry name" value="N-acetylmuramoyl-L-alanine amidase-like"/>
    <property type="match status" value="1"/>
</dbReference>
<dbReference type="Gene3D" id="3.40.80.10">
    <property type="entry name" value="Peptidoglycan recognition protein-like"/>
    <property type="match status" value="1"/>
</dbReference>
<feature type="signal peptide" evidence="1">
    <location>
        <begin position="1"/>
        <end position="23"/>
    </location>
</feature>
<dbReference type="InterPro" id="IPR036779">
    <property type="entry name" value="LysM_dom_sf"/>
</dbReference>
<dbReference type="OrthoDB" id="2812205at2"/>
<dbReference type="PROSITE" id="PS51782">
    <property type="entry name" value="LYSM"/>
    <property type="match status" value="2"/>
</dbReference>
<dbReference type="PANTHER" id="PTHR33734:SF22">
    <property type="entry name" value="MEMBRANE-BOUND LYTIC MUREIN TRANSGLYCOSYLASE D"/>
    <property type="match status" value="1"/>
</dbReference>
<dbReference type="STRING" id="930117.SAMN05216225_101159"/>
<reference evidence="3 4" key="1">
    <citation type="submission" date="2016-11" db="EMBL/GenBank/DDBJ databases">
        <authorList>
            <person name="Jaros S."/>
            <person name="Januszkiewicz K."/>
            <person name="Wedrychowicz H."/>
        </authorList>
    </citation>
    <scope>NUCLEOTIDE SEQUENCE [LARGE SCALE GENOMIC DNA]</scope>
    <source>
        <strain evidence="3 4">IBRC-M 10683</strain>
    </source>
</reference>
<organism evidence="3 4">
    <name type="scientific">Ornithinibacillus halophilus</name>
    <dbReference type="NCBI Taxonomy" id="930117"/>
    <lineage>
        <taxon>Bacteria</taxon>
        <taxon>Bacillati</taxon>
        <taxon>Bacillota</taxon>
        <taxon>Bacilli</taxon>
        <taxon>Bacillales</taxon>
        <taxon>Bacillaceae</taxon>
        <taxon>Ornithinibacillus</taxon>
    </lineage>
</organism>
<dbReference type="SMART" id="SM00257">
    <property type="entry name" value="LysM"/>
    <property type="match status" value="2"/>
</dbReference>
<dbReference type="Proteomes" id="UP000183988">
    <property type="component" value="Unassembled WGS sequence"/>
</dbReference>
<dbReference type="Pfam" id="PF01476">
    <property type="entry name" value="LysM"/>
    <property type="match status" value="2"/>
</dbReference>
<keyword evidence="1" id="KW-0732">Signal</keyword>